<evidence type="ECO:0000313" key="9">
    <source>
        <dbReference type="Proteomes" id="UP001620397"/>
    </source>
</evidence>
<feature type="transmembrane region" description="Helical" evidence="7">
    <location>
        <begin position="116"/>
        <end position="141"/>
    </location>
</feature>
<feature type="transmembrane region" description="Helical" evidence="7">
    <location>
        <begin position="397"/>
        <end position="419"/>
    </location>
</feature>
<proteinExistence type="predicted"/>
<feature type="transmembrane region" description="Helical" evidence="7">
    <location>
        <begin position="153"/>
        <end position="174"/>
    </location>
</feature>
<dbReference type="PANTHER" id="PTHR30509">
    <property type="entry name" value="P-HYDROXYBENZOIC ACID EFFLUX PUMP SUBUNIT-RELATED"/>
    <property type="match status" value="1"/>
</dbReference>
<dbReference type="Pfam" id="PF04632">
    <property type="entry name" value="FUSC"/>
    <property type="match status" value="1"/>
</dbReference>
<dbReference type="PANTHER" id="PTHR30509:SF9">
    <property type="entry name" value="MULTIDRUG RESISTANCE PROTEIN MDTO"/>
    <property type="match status" value="1"/>
</dbReference>
<dbReference type="InterPro" id="IPR006726">
    <property type="entry name" value="PHBA_efflux_AaeB/fusaric-R"/>
</dbReference>
<keyword evidence="9" id="KW-1185">Reference proteome</keyword>
<evidence type="ECO:0000256" key="4">
    <source>
        <dbReference type="ARBA" id="ARBA00022692"/>
    </source>
</evidence>
<evidence type="ECO:0000256" key="2">
    <source>
        <dbReference type="ARBA" id="ARBA00022448"/>
    </source>
</evidence>
<organism evidence="8 9">
    <name type="scientific">Dyella agri</name>
    <dbReference type="NCBI Taxonomy" id="1926869"/>
    <lineage>
        <taxon>Bacteria</taxon>
        <taxon>Pseudomonadati</taxon>
        <taxon>Pseudomonadota</taxon>
        <taxon>Gammaproteobacteria</taxon>
        <taxon>Lysobacterales</taxon>
        <taxon>Rhodanobacteraceae</taxon>
        <taxon>Dyella</taxon>
    </lineage>
</organism>
<reference evidence="8 9" key="1">
    <citation type="submission" date="2020-10" db="EMBL/GenBank/DDBJ databases">
        <title>Phylogeny of dyella-like bacteria.</title>
        <authorList>
            <person name="Fu J."/>
        </authorList>
    </citation>
    <scope>NUCLEOTIDE SEQUENCE [LARGE SCALE GENOMIC DNA]</scope>
    <source>
        <strain evidence="8 9">DKC-1</strain>
    </source>
</reference>
<feature type="transmembrane region" description="Helical" evidence="7">
    <location>
        <begin position="449"/>
        <end position="469"/>
    </location>
</feature>
<comment type="caution">
    <text evidence="8">The sequence shown here is derived from an EMBL/GenBank/DDBJ whole genome shotgun (WGS) entry which is preliminary data.</text>
</comment>
<accession>A0ABW8KJS2</accession>
<keyword evidence="2" id="KW-0813">Transport</keyword>
<keyword evidence="4 7" id="KW-0812">Transmembrane</keyword>
<feature type="transmembrane region" description="Helical" evidence="7">
    <location>
        <begin position="425"/>
        <end position="442"/>
    </location>
</feature>
<keyword evidence="6 7" id="KW-0472">Membrane</keyword>
<evidence type="ECO:0000256" key="5">
    <source>
        <dbReference type="ARBA" id="ARBA00022989"/>
    </source>
</evidence>
<dbReference type="EMBL" id="JADIKL010000012">
    <property type="protein sequence ID" value="MFK2932390.1"/>
    <property type="molecule type" value="Genomic_DNA"/>
</dbReference>
<comment type="subcellular location">
    <subcellularLocation>
        <location evidence="1">Cell membrane</location>
        <topology evidence="1">Multi-pass membrane protein</topology>
    </subcellularLocation>
</comment>
<evidence type="ECO:0000256" key="7">
    <source>
        <dbReference type="SAM" id="Phobius"/>
    </source>
</evidence>
<protein>
    <submittedName>
        <fullName evidence="8">FUSC family protein</fullName>
    </submittedName>
</protein>
<keyword evidence="3" id="KW-1003">Cell membrane</keyword>
<gene>
    <name evidence="8" type="ORF">ISP14_16525</name>
</gene>
<sequence>MTSVSDSTSPEGLPALLRHELRLDALRIRSITRIATGTAIAVTVAMVFQMPLPAYVAYIIFLLSQEDTASTLISSIGGLVAATLAVALSLLFYVFDASEPALRIPLLALSTFLGSYLSRTSTLGPIAFLAGFVLVLSQTIVDDMPNTEALTHVVLWLWVVVATPVFTVIVLNLLTGESPVSLARQRAAALMDAVADYIERPLSQDPSLLREKLVALNQLRGKAYIWDKKLRAFAETDQRLLGLLLEILQITRGLPAQLPETSRHALALGVRQSRALFLKRREIDATTAPTVQDGMEAESDHHPACAALRLALRDLHRVAGGHTRADTPHAQASAARRFLVPDAFHNPAYARYALKVTFAVLASYATYSLLDWPGISTAITTCFFVSLATFGESAHKLTLRISGAILGGVLGGLCLVFVIPALTDIGQLCLLVAGVSVLCAWVSTGSENISYAGMQMAFAFFLGVLQGYAPASDLTVLRDRVVGIVVGNLWISVFFTSLWPVSALQQARDFWSSSLEKLSAFLVAPTAQAAADLQFEINTKAQQAALLKSRSLFEGRWIASRRSADTADLQEAAMERLTHATFILRRLQPAASSSATADISTSQRLLALSKGEVPDPLSPHVRNPASLASRARLRLNEEIDHASRLL</sequence>
<name>A0ABW8KJS2_9GAMM</name>
<feature type="transmembrane region" description="Helical" evidence="7">
    <location>
        <begin position="34"/>
        <end position="60"/>
    </location>
</feature>
<dbReference type="RefSeq" id="WP_404541937.1">
    <property type="nucleotide sequence ID" value="NZ_JADIKL010000012.1"/>
</dbReference>
<feature type="transmembrane region" description="Helical" evidence="7">
    <location>
        <begin position="372"/>
        <end position="390"/>
    </location>
</feature>
<feature type="transmembrane region" description="Helical" evidence="7">
    <location>
        <begin position="481"/>
        <end position="501"/>
    </location>
</feature>
<evidence type="ECO:0000313" key="8">
    <source>
        <dbReference type="EMBL" id="MFK2932390.1"/>
    </source>
</evidence>
<evidence type="ECO:0000256" key="6">
    <source>
        <dbReference type="ARBA" id="ARBA00023136"/>
    </source>
</evidence>
<dbReference type="Proteomes" id="UP001620397">
    <property type="component" value="Unassembled WGS sequence"/>
</dbReference>
<evidence type="ECO:0000256" key="1">
    <source>
        <dbReference type="ARBA" id="ARBA00004651"/>
    </source>
</evidence>
<keyword evidence="5 7" id="KW-1133">Transmembrane helix</keyword>
<feature type="transmembrane region" description="Helical" evidence="7">
    <location>
        <begin position="72"/>
        <end position="95"/>
    </location>
</feature>
<evidence type="ECO:0000256" key="3">
    <source>
        <dbReference type="ARBA" id="ARBA00022475"/>
    </source>
</evidence>